<keyword evidence="2" id="KW-0813">Transport</keyword>
<dbReference type="PANTHER" id="PTHR36111">
    <property type="entry name" value="INNER MEMBRANE PROTEIN-RELATED"/>
    <property type="match status" value="1"/>
</dbReference>
<dbReference type="RefSeq" id="WP_010878743.1">
    <property type="nucleotide sequence ID" value="NZ_CP006577.1"/>
</dbReference>
<dbReference type="Proteomes" id="UP000028501">
    <property type="component" value="Chromosome"/>
</dbReference>
<dbReference type="InterPro" id="IPR007563">
    <property type="entry name" value="DUF554"/>
</dbReference>
<feature type="transmembrane region" description="Helical" evidence="1">
    <location>
        <begin position="137"/>
        <end position="167"/>
    </location>
</feature>
<dbReference type="KEGG" id="afg:AFULGI_00013460"/>
<gene>
    <name evidence="2" type="ORF">AFULGI_00013460</name>
</gene>
<keyword evidence="1" id="KW-0812">Transmembrane</keyword>
<feature type="transmembrane region" description="Helical" evidence="1">
    <location>
        <begin position="57"/>
        <end position="75"/>
    </location>
</feature>
<organism evidence="2 3">
    <name type="scientific">Archaeoglobus fulgidus DSM 8774</name>
    <dbReference type="NCBI Taxonomy" id="1344584"/>
    <lineage>
        <taxon>Archaea</taxon>
        <taxon>Methanobacteriati</taxon>
        <taxon>Methanobacteriota</taxon>
        <taxon>Archaeoglobi</taxon>
        <taxon>Archaeoglobales</taxon>
        <taxon>Archaeoglobaceae</taxon>
        <taxon>Archaeoglobus</taxon>
    </lineage>
</organism>
<evidence type="ECO:0000313" key="3">
    <source>
        <dbReference type="Proteomes" id="UP000028501"/>
    </source>
</evidence>
<feature type="transmembrane region" description="Helical" evidence="1">
    <location>
        <begin position="205"/>
        <end position="225"/>
    </location>
</feature>
<feature type="transmembrane region" description="Helical" evidence="1">
    <location>
        <begin position="33"/>
        <end position="51"/>
    </location>
</feature>
<keyword evidence="2" id="KW-0406">Ion transport</keyword>
<feature type="transmembrane region" description="Helical" evidence="1">
    <location>
        <begin position="6"/>
        <end position="26"/>
    </location>
</feature>
<dbReference type="EMBL" id="CP006577">
    <property type="protein sequence ID" value="AIG98119.1"/>
    <property type="molecule type" value="Genomic_DNA"/>
</dbReference>
<dbReference type="GO" id="GO:0034220">
    <property type="term" value="P:monoatomic ion transmembrane transport"/>
    <property type="evidence" value="ECO:0007669"/>
    <property type="project" value="UniProtKB-KW"/>
</dbReference>
<dbReference type="AlphaFoldDB" id="A0A075WGB2"/>
<feature type="transmembrane region" description="Helical" evidence="1">
    <location>
        <begin position="95"/>
        <end position="117"/>
    </location>
</feature>
<protein>
    <submittedName>
        <fullName evidence="2">Putative membrane protein, possible Na+ channel or pump</fullName>
    </submittedName>
</protein>
<reference evidence="2 3" key="1">
    <citation type="submission" date="2013-07" db="EMBL/GenBank/DDBJ databases">
        <title>Genome of Archaeoglobus fulgidus.</title>
        <authorList>
            <person name="Fiebig A."/>
            <person name="Birkeland N.-K."/>
        </authorList>
    </citation>
    <scope>NUCLEOTIDE SEQUENCE [LARGE SCALE GENOMIC DNA]</scope>
    <source>
        <strain evidence="2 3">DSM 8774</strain>
    </source>
</reference>
<dbReference type="Pfam" id="PF04474">
    <property type="entry name" value="DUF554"/>
    <property type="match status" value="1"/>
</dbReference>
<evidence type="ECO:0000256" key="1">
    <source>
        <dbReference type="SAM" id="Phobius"/>
    </source>
</evidence>
<sequence>MITGTLINALTVVFASLLGLAIGSRLSESIRGAIINVLGLAVLLIGISMALETKNVLIPTLSVVAGTAVGEVMGIEKALQSFGDRVERRLGKGRFSEGFVAATLLYCVGPMAILGPIQEGLTGDMSVLMAKSLLDGVASVALASALGIGVAFSSISILVYQGFFALLAAQLSSVVTERIIAEFTSTGGLLIMGIGINLLELRKLRVGNMLPALIFAPLIVAVLQLTGL</sequence>
<keyword evidence="2" id="KW-0407">Ion channel</keyword>
<dbReference type="HOGENOM" id="CLU_091659_0_0_2"/>
<accession>A0A075WGB2</accession>
<keyword evidence="1" id="KW-1133">Transmembrane helix</keyword>
<name>A0A075WGB2_ARCFL</name>
<dbReference type="GeneID" id="24794851"/>
<dbReference type="PANTHER" id="PTHR36111:SF2">
    <property type="entry name" value="INNER MEMBRANE PROTEIN"/>
    <property type="match status" value="1"/>
</dbReference>
<keyword evidence="1" id="KW-0472">Membrane</keyword>
<evidence type="ECO:0000313" key="2">
    <source>
        <dbReference type="EMBL" id="AIG98119.1"/>
    </source>
</evidence>
<proteinExistence type="predicted"/>